<evidence type="ECO:0008006" key="3">
    <source>
        <dbReference type="Google" id="ProtNLM"/>
    </source>
</evidence>
<organism evidence="1 2">
    <name type="scientific">Cylindrospermum stagnale PCC 7417</name>
    <dbReference type="NCBI Taxonomy" id="56107"/>
    <lineage>
        <taxon>Bacteria</taxon>
        <taxon>Bacillati</taxon>
        <taxon>Cyanobacteriota</taxon>
        <taxon>Cyanophyceae</taxon>
        <taxon>Nostocales</taxon>
        <taxon>Nostocaceae</taxon>
        <taxon>Cylindrospermum</taxon>
    </lineage>
</organism>
<evidence type="ECO:0000313" key="1">
    <source>
        <dbReference type="EMBL" id="AFZ25115.1"/>
    </source>
</evidence>
<name>K9WXM9_9NOST</name>
<dbReference type="EMBL" id="CP003642">
    <property type="protein sequence ID" value="AFZ25115.1"/>
    <property type="molecule type" value="Genomic_DNA"/>
</dbReference>
<dbReference type="HOGENOM" id="CLU_598315_0_0_3"/>
<dbReference type="Proteomes" id="UP000010475">
    <property type="component" value="Chromosome"/>
</dbReference>
<gene>
    <name evidence="1" type="ORF">Cylst_2943</name>
</gene>
<sequence>MALIRPRITDFHGITKTQAQLDFAIAFLDEDIPLYVDPFLLWKSPSLQDQALHTSLINAFNHLNFLVQEGKADEARNNLILASECQEVGLGLSKKRKGVRISSHKADEIISLFQKIPECGKYGFFHFEEIQFYVDGISKDRISDISCNFIKSFLIDYTIERCEDVGIPLEKTIVSTLYDYRKKSFILDQQLSLPVNPETKEPLIFVPKRWLKFSPWINFEDYFKEYCPRDEIFNPGEPEERVKVLNFNRENYGVVQEYIKLKERTQEDCKNDPLFKQIPVLSAKRKLTEIKKLPTGKEDQADIKYENNICQLLASLLYPNLDFAADQSRTDSGRLIRDLIFYNNRSIDFLEEVYQDYGNRQLVFELKNVKAIEREHINQLNRYLDSGLGKFGVLVTRNPLSKAMLGNTIDLWSGQRRCIITLTDEDISLMVNVFESKQRSPIDVLKKKYVEFRRLCPS</sequence>
<reference evidence="1 2" key="1">
    <citation type="submission" date="2012-06" db="EMBL/GenBank/DDBJ databases">
        <title>Finished chromosome of genome of Cylindrospermum stagnale PCC 7417.</title>
        <authorList>
            <consortium name="US DOE Joint Genome Institute"/>
            <person name="Gugger M."/>
            <person name="Coursin T."/>
            <person name="Rippka R."/>
            <person name="Tandeau De Marsac N."/>
            <person name="Huntemann M."/>
            <person name="Wei C.-L."/>
            <person name="Han J."/>
            <person name="Detter J.C."/>
            <person name="Han C."/>
            <person name="Tapia R."/>
            <person name="Chen A."/>
            <person name="Kyrpides N."/>
            <person name="Mavromatis K."/>
            <person name="Markowitz V."/>
            <person name="Szeto E."/>
            <person name="Ivanova N."/>
            <person name="Pagani I."/>
            <person name="Pati A."/>
            <person name="Goodwin L."/>
            <person name="Nordberg H.P."/>
            <person name="Cantor M.N."/>
            <person name="Hua S.X."/>
            <person name="Woyke T."/>
            <person name="Kerfeld C.A."/>
        </authorList>
    </citation>
    <scope>NUCLEOTIDE SEQUENCE [LARGE SCALE GENOMIC DNA]</scope>
    <source>
        <strain evidence="1 2">PCC 7417</strain>
    </source>
</reference>
<evidence type="ECO:0000313" key="2">
    <source>
        <dbReference type="Proteomes" id="UP000010475"/>
    </source>
</evidence>
<dbReference type="eggNOG" id="COG1787">
    <property type="taxonomic scope" value="Bacteria"/>
</dbReference>
<dbReference type="PATRIC" id="fig|56107.3.peg.3234"/>
<dbReference type="RefSeq" id="WP_015208368.1">
    <property type="nucleotide sequence ID" value="NC_019757.1"/>
</dbReference>
<accession>K9WXM9</accession>
<dbReference type="OrthoDB" id="6691177at2"/>
<proteinExistence type="predicted"/>
<dbReference type="STRING" id="56107.Cylst_2943"/>
<protein>
    <recommendedName>
        <fullName evidence="3">Restriction endonuclease type IV Mrr domain-containing protein</fullName>
    </recommendedName>
</protein>
<dbReference type="KEGG" id="csg:Cylst_2943"/>
<dbReference type="AlphaFoldDB" id="K9WXM9"/>
<keyword evidence="2" id="KW-1185">Reference proteome</keyword>